<evidence type="ECO:0000313" key="2">
    <source>
        <dbReference type="Proteomes" id="UP000037460"/>
    </source>
</evidence>
<proteinExistence type="predicted"/>
<gene>
    <name evidence="1" type="ORF">Ctob_014929</name>
</gene>
<reference evidence="2" key="1">
    <citation type="journal article" date="2015" name="PLoS Genet.">
        <title>Genome Sequence and Transcriptome Analyses of Chrysochromulina tobin: Metabolic Tools for Enhanced Algal Fitness in the Prominent Order Prymnesiales (Haptophyceae).</title>
        <authorList>
            <person name="Hovde B.T."/>
            <person name="Deodato C.R."/>
            <person name="Hunsperger H.M."/>
            <person name="Ryken S.A."/>
            <person name="Yost W."/>
            <person name="Jha R.K."/>
            <person name="Patterson J."/>
            <person name="Monnat R.J. Jr."/>
            <person name="Barlow S.B."/>
            <person name="Starkenburg S.R."/>
            <person name="Cattolico R.A."/>
        </authorList>
    </citation>
    <scope>NUCLEOTIDE SEQUENCE</scope>
    <source>
        <strain evidence="2">CCMP291</strain>
    </source>
</reference>
<name>A0A0M0K3C3_9EUKA</name>
<organism evidence="1 2">
    <name type="scientific">Chrysochromulina tobinii</name>
    <dbReference type="NCBI Taxonomy" id="1460289"/>
    <lineage>
        <taxon>Eukaryota</taxon>
        <taxon>Haptista</taxon>
        <taxon>Haptophyta</taxon>
        <taxon>Prymnesiophyceae</taxon>
        <taxon>Prymnesiales</taxon>
        <taxon>Chrysochromulinaceae</taxon>
        <taxon>Chrysochromulina</taxon>
    </lineage>
</organism>
<accession>A0A0M0K3C3</accession>
<sequence length="553" mass="62161">MYRTGEVVFAQLSYEWKIKRQLLKGSAPARLLRFFMWDDEEDASQGEKRLMVEQAWLWNHDTIMTVPGAEEVIPATIIHMMREDPKKYLQGDLMTCEEFETMLSDATCYRHSEEWAMPEADVHAFVIVGAVEFDISQEDGTVVNRVKTFAPWAASKTLLESTPAAVRAMITRPAGVQPCDASDHTCRVREVPLAGGPELPHLGEGETLKVGANDARIFAFEYLNYQKVTKRAYAYGDPTAEPLQAIELLTHHELASSSMASEATLKLTKTPRASRVYLSGNPERELVATRKLIKVKRDQITKLIIVATPALLEGLQLHYAPECIFSFELTLSNAGDLVACTRLSESMALHLTRVTIMPNVMSRRLFVLYTLRETIMERELRAGLAVWPMKFTMKFPFEWLMAIPGLAKWRRSSKKRSVMVRIFEDDADAEETLGFSAWHAPKGKDVFRYAKISVPPPKASVMAPPTTSSRRSSELNYIEYDTETQFLVGFLNITHFVGHKRVGGAPVDPQNKRAKTGEVFKLGAGWVKEGERAPTQAALLRSFPGAPPWASFD</sequence>
<evidence type="ECO:0000313" key="1">
    <source>
        <dbReference type="EMBL" id="KOO33087.1"/>
    </source>
</evidence>
<keyword evidence="2" id="KW-1185">Reference proteome</keyword>
<dbReference type="AlphaFoldDB" id="A0A0M0K3C3"/>
<comment type="caution">
    <text evidence="1">The sequence shown here is derived from an EMBL/GenBank/DDBJ whole genome shotgun (WGS) entry which is preliminary data.</text>
</comment>
<dbReference type="EMBL" id="JWZX01001604">
    <property type="protein sequence ID" value="KOO33087.1"/>
    <property type="molecule type" value="Genomic_DNA"/>
</dbReference>
<protein>
    <submittedName>
        <fullName evidence="1">Uncharacterized protein</fullName>
    </submittedName>
</protein>
<dbReference type="Proteomes" id="UP000037460">
    <property type="component" value="Unassembled WGS sequence"/>
</dbReference>